<dbReference type="VEuPathDB" id="TriTrypDB:TcG_13260"/>
<dbReference type="SMR" id="A0A2V2XNV9"/>
<dbReference type="CDD" id="cd15482">
    <property type="entry name" value="Sialidase_non-viral"/>
    <property type="match status" value="1"/>
</dbReference>
<dbReference type="VEuPathDB" id="TriTrypDB:Tc_MARK_1764"/>
<dbReference type="InterPro" id="IPR026856">
    <property type="entry name" value="Sialidase_fam"/>
</dbReference>
<dbReference type="EMBL" id="PRFC01000002">
    <property type="protein sequence ID" value="PWV21759.1"/>
    <property type="molecule type" value="Genomic_DNA"/>
</dbReference>
<dbReference type="GO" id="GO:0005737">
    <property type="term" value="C:cytoplasm"/>
    <property type="evidence" value="ECO:0007669"/>
    <property type="project" value="TreeGrafter"/>
</dbReference>
<evidence type="ECO:0000259" key="5">
    <source>
        <dbReference type="Pfam" id="PF22925"/>
    </source>
</evidence>
<dbReference type="Pfam" id="PF22925">
    <property type="entry name" value="TS_C"/>
    <property type="match status" value="1"/>
</dbReference>
<dbReference type="SUPFAM" id="SSF50939">
    <property type="entry name" value="Sialidases"/>
    <property type="match status" value="1"/>
</dbReference>
<dbReference type="InterPro" id="IPR036278">
    <property type="entry name" value="Sialidase_sf"/>
</dbReference>
<evidence type="ECO:0000256" key="3">
    <source>
        <dbReference type="SAM" id="Phobius"/>
    </source>
</evidence>
<dbReference type="VEuPathDB" id="TriTrypDB:BCY84_09399"/>
<dbReference type="SUPFAM" id="SSF49899">
    <property type="entry name" value="Concanavalin A-like lectins/glucanases"/>
    <property type="match status" value="1"/>
</dbReference>
<dbReference type="GO" id="GO:0006689">
    <property type="term" value="P:ganglioside catabolic process"/>
    <property type="evidence" value="ECO:0007669"/>
    <property type="project" value="TreeGrafter"/>
</dbReference>
<feature type="transmembrane region" description="Helical" evidence="3">
    <location>
        <begin position="722"/>
        <end position="746"/>
    </location>
</feature>
<dbReference type="InterPro" id="IPR013320">
    <property type="entry name" value="ConA-like_dom_sf"/>
</dbReference>
<dbReference type="VEuPathDB" id="TriTrypDB:TcYC6_0131960"/>
<dbReference type="GO" id="GO:0009313">
    <property type="term" value="P:oligosaccharide catabolic process"/>
    <property type="evidence" value="ECO:0007669"/>
    <property type="project" value="TreeGrafter"/>
</dbReference>
<feature type="region of interest" description="Disordered" evidence="2">
    <location>
        <begin position="1"/>
        <end position="38"/>
    </location>
</feature>
<dbReference type="AlphaFoldDB" id="A0A2V2XNV9"/>
<evidence type="ECO:0000313" key="6">
    <source>
        <dbReference type="EMBL" id="PWV21759.1"/>
    </source>
</evidence>
<keyword evidence="3" id="KW-0812">Transmembrane</keyword>
<dbReference type="VEuPathDB" id="TriTrypDB:TcCLB.506331.130"/>
<dbReference type="VEuPathDB" id="TriTrypDB:TcCLB.510403.30"/>
<dbReference type="VEuPathDB" id="TriTrypDB:C3747_2g386"/>
<dbReference type="VEuPathDB" id="TriTrypDB:C4B63_32g172"/>
<feature type="compositionally biased region" description="Basic and acidic residues" evidence="2">
    <location>
        <begin position="25"/>
        <end position="36"/>
    </location>
</feature>
<dbReference type="VEuPathDB" id="TriTrypDB:ECC02_010861"/>
<dbReference type="VEuPathDB" id="TriTrypDB:TcCLB.463279.20"/>
<dbReference type="Gene3D" id="2.120.10.10">
    <property type="match status" value="1"/>
</dbReference>
<keyword evidence="3" id="KW-0472">Membrane</keyword>
<keyword evidence="3" id="KW-1133">Transmembrane helix</keyword>
<dbReference type="InterPro" id="IPR011040">
    <property type="entry name" value="Sialidase"/>
</dbReference>
<dbReference type="VEuPathDB" id="TriTrypDB:TcBrA4_0150360"/>
<dbReference type="Pfam" id="PF13859">
    <property type="entry name" value="BNR_3"/>
    <property type="match status" value="1"/>
</dbReference>
<comment type="caution">
    <text evidence="6">The sequence shown here is derived from an EMBL/GenBank/DDBJ whole genome shotgun (WGS) entry which is preliminary data.</text>
</comment>
<dbReference type="VEuPathDB" id="TriTrypDB:TCSYLVIO_007680"/>
<evidence type="ECO:0000256" key="1">
    <source>
        <dbReference type="ARBA" id="ARBA00022737"/>
    </source>
</evidence>
<dbReference type="VEuPathDB" id="TriTrypDB:TcBrA4_0095500"/>
<dbReference type="PANTHER" id="PTHR10628">
    <property type="entry name" value="SIALIDASE"/>
    <property type="match status" value="1"/>
</dbReference>
<keyword evidence="1" id="KW-0677">Repeat</keyword>
<feature type="domain" description="Trans-sialidase C-terminal" evidence="5">
    <location>
        <begin position="489"/>
        <end position="684"/>
    </location>
</feature>
<dbReference type="Proteomes" id="UP000246078">
    <property type="component" value="Unassembled WGS sequence"/>
</dbReference>
<proteinExistence type="predicted"/>
<sequence length="748" mass="80909">MLSRVAAVKAPRTHNRRRVTGSSGRRREGRESEPQRPHMSRRFFNSAVLLLLVVMMCCSAGASNAVTSNSGNAQLPQGVDLFVPQTTQVLPKTGTTDSSRRDSFVSPSLVSAGGVIAAFAEGRVYTVNAGRQNEKTSSDVVAGYIDATWDWSTLVGKVNESKWKANTVLGTTDGADNRVGDVFNPTTTMKGNKVFLLAGRLYKHKQIVGNWTYSGFKTQLELVVGDVTNPTGGEPSKRIKWGEIQSPLNESAIAAHKGNLTRFLAAGGAGVVMEDGTIVFPLMAKSGNGGYYSMIIYSTDNGSTWSLSEGISPANCTDPRVTEWDGSLLMIVNCKSSQRVYESRDMGTTWTEAIGTLPGVWVNSRLYFWDLSLRVEALITATIEGRKVMLCTQRGDFSGEKRERALYLWVTDNNRSFFVGPVGIDTSVEEEFASALMYSDGRLHLLQQRDNGEDSALSLSRLTDEVSTINSVLKSWAQKDAFFSKLTIPTAGLVAVLSNALSGGDTWIDEYLCLNATVTNAKKVRYGFQLTEPDSGVIWPVNTRGDNVRHVSLSHNFTLVASVTIEEAPTADAPLLTAMLGDNNSQYTMGILYTADKKWETMFKGKTTESGTWEPGKEYQVALMLQGKKASVYIDGESLGEEEVPLTGEAPLELVRFCFGACGEDAGQKTKVTVKNVFLYNRPLIPTEMAAIKDKAHTSNGPGEALAGWAALEGAAAREHAAVVGLTSAGSGLLPLLLLLVLWGFAAA</sequence>
<dbReference type="VEuPathDB" id="TriTrypDB:TCDM_10265"/>
<dbReference type="PRINTS" id="PR01803">
    <property type="entry name" value="TCSIALIDASE"/>
</dbReference>
<evidence type="ECO:0000259" key="4">
    <source>
        <dbReference type="Pfam" id="PF13859"/>
    </source>
</evidence>
<dbReference type="GO" id="GO:0004308">
    <property type="term" value="F:exo-alpha-sialidase activity"/>
    <property type="evidence" value="ECO:0007669"/>
    <property type="project" value="InterPro"/>
</dbReference>
<protein>
    <submittedName>
        <fullName evidence="6">Putative trans-sialidase, Group II</fullName>
    </submittedName>
</protein>
<dbReference type="InterPro" id="IPR055239">
    <property type="entry name" value="TS_C"/>
</dbReference>
<dbReference type="VEuPathDB" id="TriTrypDB:TcCL_Unassigned00756"/>
<reference evidence="6 7" key="1">
    <citation type="journal article" date="2018" name="Microb. Genom.">
        <title>Expanding an expanded genome: long-read sequencing of Trypanosoma cruzi.</title>
        <authorList>
            <person name="Berna L."/>
            <person name="Rodriguez M."/>
            <person name="Chiribao M.L."/>
            <person name="Parodi-Talice A."/>
            <person name="Pita S."/>
            <person name="Rijo G."/>
            <person name="Alvarez-Valin F."/>
            <person name="Robello C."/>
        </authorList>
    </citation>
    <scope>NUCLEOTIDE SEQUENCE [LARGE SCALE GENOMIC DNA]</scope>
    <source>
        <strain evidence="6 7">TCC</strain>
    </source>
</reference>
<dbReference type="InterPro" id="IPR008377">
    <property type="entry name" value="Sialidase_trypan"/>
</dbReference>
<dbReference type="GO" id="GO:0016020">
    <property type="term" value="C:membrane"/>
    <property type="evidence" value="ECO:0007669"/>
    <property type="project" value="TreeGrafter"/>
</dbReference>
<dbReference type="VEuPathDB" id="TriTrypDB:TCDM_13553"/>
<evidence type="ECO:0000313" key="7">
    <source>
        <dbReference type="Proteomes" id="UP000246078"/>
    </source>
</evidence>
<feature type="domain" description="Sialidase" evidence="4">
    <location>
        <begin position="107"/>
        <end position="442"/>
    </location>
</feature>
<evidence type="ECO:0000256" key="2">
    <source>
        <dbReference type="SAM" id="MobiDB-lite"/>
    </source>
</evidence>
<name>A0A2V2XNV9_TRYCR</name>
<dbReference type="PANTHER" id="PTHR10628:SF30">
    <property type="entry name" value="EXO-ALPHA-SIALIDASE"/>
    <property type="match status" value="1"/>
</dbReference>
<dbReference type="Gene3D" id="2.60.120.200">
    <property type="match status" value="1"/>
</dbReference>
<organism evidence="6 7">
    <name type="scientific">Trypanosoma cruzi</name>
    <dbReference type="NCBI Taxonomy" id="5693"/>
    <lineage>
        <taxon>Eukaryota</taxon>
        <taxon>Discoba</taxon>
        <taxon>Euglenozoa</taxon>
        <taxon>Kinetoplastea</taxon>
        <taxon>Metakinetoplastina</taxon>
        <taxon>Trypanosomatida</taxon>
        <taxon>Trypanosomatidae</taxon>
        <taxon>Trypanosoma</taxon>
        <taxon>Schizotrypanum</taxon>
    </lineage>
</organism>
<gene>
    <name evidence="6" type="ORF">C3747_2g386</name>
</gene>
<accession>A0A2V2XNV9</accession>